<gene>
    <name evidence="13" type="ORF">KM029_24755</name>
</gene>
<dbReference type="InterPro" id="IPR011527">
    <property type="entry name" value="ABC1_TM_dom"/>
</dbReference>
<evidence type="ECO:0000313" key="13">
    <source>
        <dbReference type="EMBL" id="QWG10596.1"/>
    </source>
</evidence>
<feature type="domain" description="ABC transmembrane type-1" evidence="11">
    <location>
        <begin position="183"/>
        <end position="464"/>
    </location>
</feature>
<evidence type="ECO:0000259" key="10">
    <source>
        <dbReference type="PROSITE" id="PS50893"/>
    </source>
</evidence>
<dbReference type="SUPFAM" id="SSF90123">
    <property type="entry name" value="ABC transporter transmembrane region"/>
    <property type="match status" value="1"/>
</dbReference>
<reference evidence="13 14" key="1">
    <citation type="submission" date="2021-05" db="EMBL/GenBank/DDBJ databases">
        <title>Comparative genomic studies on the polysaccharide-degrading batcterial strains of the Flammeovirga genus.</title>
        <authorList>
            <person name="Zewei F."/>
            <person name="Zheng Z."/>
            <person name="Yu L."/>
            <person name="Ruyue G."/>
            <person name="Yanhong M."/>
            <person name="Yuanyuan C."/>
            <person name="Jingyan G."/>
            <person name="Wenjun H."/>
        </authorList>
    </citation>
    <scope>NUCLEOTIDE SEQUENCE [LARGE SCALE GENOMIC DNA]</scope>
    <source>
        <strain evidence="13 14">YS10</strain>
        <plasmid evidence="13 14">p1</plasmid>
    </source>
</reference>
<accession>A0ABX8H593</accession>
<geneLocation type="plasmid" evidence="13 14">
    <name>p1</name>
</geneLocation>
<keyword evidence="13" id="KW-0614">Plasmid</keyword>
<dbReference type="SMART" id="SM00382">
    <property type="entry name" value="AAA"/>
    <property type="match status" value="1"/>
</dbReference>
<dbReference type="PROSITE" id="PS50929">
    <property type="entry name" value="ABC_TM1F"/>
    <property type="match status" value="1"/>
</dbReference>
<keyword evidence="4" id="KW-0067">ATP-binding</keyword>
<sequence>MVTNSRNLKFFHQLQSTDCAAACLAMIVNFYGNNCDLVYIKHFFEFSRIGVSLQDILKVSKKIGLNSLPLKLTVDDLKDFEEPIILFWKQDHFVVLEKIKLKGKKTTYFLADPAYGKIKLDQESFIQEWKGDNEKGIGIYFEPNEEFEKKKVNSNELKSYSLFNSLFFKDAIAYVKRKKKKYLLVLFFTLIALSTNWCIPFIFQYIIDKGIISKDMNIVFYLLLGQFILFISGFISDVYSQYILSKVNFNLSILLKKKLLYKLMKLPINYFDTRLNTETLQRLEDQNKIQSYLTWKGIDFIFTVMNIVIFGSILLYFNLYIFCIYFILSIAIVFWVTFFLEKRKILEYALFLKQAHYKNKLYEFVMHMPEIKVNSAQKFIIKSIVKIQDSLNSIELRSLILNINQLIGVDFISKLAEMIVIGVCAFLIINQNMTLGTLLSISYILGQLSRPVKNIVNFIRDTQDTDIANKRIDEVYRTEEEDNDSKKDISKHEIEDIVLTNLNFKYPGNFNPFVLKNINIIIKKNNITAIVGASGCGKTTLLKLLLAYYVPNDGRIEINKQPLNEYNADSWRKHTGIVLQDGHVFSGTIKENIIFSEKKENKKQLDFAVKMACIDDFISALPMGYNTKIGNTGIQLSGGQKQRLLLARAIYKNPEILFLDEATSALDAANEKKIHDNLQHFFVNKTVIIVAHRLSTVKNADKILVIDNGEIVETGNHNSLVNTQGKYFNLIKNQLELGR</sequence>
<dbReference type="InterPro" id="IPR017871">
    <property type="entry name" value="ABC_transporter-like_CS"/>
</dbReference>
<dbReference type="Gene3D" id="1.20.1560.10">
    <property type="entry name" value="ABC transporter type 1, transmembrane domain"/>
    <property type="match status" value="1"/>
</dbReference>
<evidence type="ECO:0000256" key="7">
    <source>
        <dbReference type="ARBA" id="ARBA00023136"/>
    </source>
</evidence>
<feature type="domain" description="ABC transporter" evidence="10">
    <location>
        <begin position="497"/>
        <end position="733"/>
    </location>
</feature>
<comment type="subcellular location">
    <subcellularLocation>
        <location evidence="1">Cell membrane</location>
        <topology evidence="1">Multi-pass membrane protein</topology>
    </subcellularLocation>
</comment>
<dbReference type="InterPro" id="IPR027417">
    <property type="entry name" value="P-loop_NTPase"/>
</dbReference>
<evidence type="ECO:0000313" key="14">
    <source>
        <dbReference type="Proteomes" id="UP000682802"/>
    </source>
</evidence>
<dbReference type="Proteomes" id="UP000682802">
    <property type="component" value="Plasmid p1"/>
</dbReference>
<evidence type="ECO:0000256" key="3">
    <source>
        <dbReference type="ARBA" id="ARBA00022741"/>
    </source>
</evidence>
<feature type="transmembrane region" description="Helical" evidence="9">
    <location>
        <begin position="419"/>
        <end position="445"/>
    </location>
</feature>
<dbReference type="InterPro" id="IPR036640">
    <property type="entry name" value="ABC1_TM_sf"/>
</dbReference>
<feature type="transmembrane region" description="Helical" evidence="9">
    <location>
        <begin position="292"/>
        <end position="313"/>
    </location>
</feature>
<proteinExistence type="predicted"/>
<dbReference type="PROSITE" id="PS00211">
    <property type="entry name" value="ABC_TRANSPORTER_1"/>
    <property type="match status" value="1"/>
</dbReference>
<evidence type="ECO:0000259" key="12">
    <source>
        <dbReference type="PROSITE" id="PS50990"/>
    </source>
</evidence>
<keyword evidence="5" id="KW-0653">Protein transport</keyword>
<feature type="transmembrane region" description="Helical" evidence="9">
    <location>
        <begin position="218"/>
        <end position="239"/>
    </location>
</feature>
<evidence type="ECO:0000256" key="5">
    <source>
        <dbReference type="ARBA" id="ARBA00022927"/>
    </source>
</evidence>
<dbReference type="InterPro" id="IPR003439">
    <property type="entry name" value="ABC_transporter-like_ATP-bd"/>
</dbReference>
<dbReference type="PROSITE" id="PS50893">
    <property type="entry name" value="ABC_TRANSPORTER_2"/>
    <property type="match status" value="1"/>
</dbReference>
<dbReference type="Gene3D" id="3.90.70.10">
    <property type="entry name" value="Cysteine proteinases"/>
    <property type="match status" value="1"/>
</dbReference>
<dbReference type="Pfam" id="PF03412">
    <property type="entry name" value="Peptidase_C39"/>
    <property type="match status" value="1"/>
</dbReference>
<keyword evidence="6 9" id="KW-1133">Transmembrane helix</keyword>
<keyword evidence="2 9" id="KW-0812">Transmembrane</keyword>
<keyword evidence="5" id="KW-0813">Transport</keyword>
<dbReference type="SUPFAM" id="SSF52540">
    <property type="entry name" value="P-loop containing nucleoside triphosphate hydrolases"/>
    <property type="match status" value="1"/>
</dbReference>
<dbReference type="InterPro" id="IPR003593">
    <property type="entry name" value="AAA+_ATPase"/>
</dbReference>
<keyword evidence="8" id="KW-0080">Bacteriocin transport</keyword>
<feature type="transmembrane region" description="Helical" evidence="9">
    <location>
        <begin position="182"/>
        <end position="206"/>
    </location>
</feature>
<dbReference type="Pfam" id="PF00664">
    <property type="entry name" value="ABC_membrane"/>
    <property type="match status" value="1"/>
</dbReference>
<keyword evidence="14" id="KW-1185">Reference proteome</keyword>
<evidence type="ECO:0000256" key="4">
    <source>
        <dbReference type="ARBA" id="ARBA00022840"/>
    </source>
</evidence>
<evidence type="ECO:0000256" key="8">
    <source>
        <dbReference type="ARBA" id="ARBA00043264"/>
    </source>
</evidence>
<evidence type="ECO:0000256" key="1">
    <source>
        <dbReference type="ARBA" id="ARBA00004651"/>
    </source>
</evidence>
<dbReference type="RefSeq" id="WP_144077089.1">
    <property type="nucleotide sequence ID" value="NZ_CP076130.1"/>
</dbReference>
<name>A0ABX8H593_9BACT</name>
<dbReference type="Pfam" id="PF00005">
    <property type="entry name" value="ABC_tran"/>
    <property type="match status" value="1"/>
</dbReference>
<evidence type="ECO:0000259" key="11">
    <source>
        <dbReference type="PROSITE" id="PS50929"/>
    </source>
</evidence>
<keyword evidence="3" id="KW-0547">Nucleotide-binding</keyword>
<dbReference type="PROSITE" id="PS50990">
    <property type="entry name" value="PEPTIDASE_C39"/>
    <property type="match status" value="1"/>
</dbReference>
<feature type="transmembrane region" description="Helical" evidence="9">
    <location>
        <begin position="319"/>
        <end position="340"/>
    </location>
</feature>
<feature type="domain" description="Peptidase C39" evidence="12">
    <location>
        <begin position="13"/>
        <end position="136"/>
    </location>
</feature>
<evidence type="ECO:0000256" key="6">
    <source>
        <dbReference type="ARBA" id="ARBA00022989"/>
    </source>
</evidence>
<evidence type="ECO:0000256" key="2">
    <source>
        <dbReference type="ARBA" id="ARBA00022692"/>
    </source>
</evidence>
<dbReference type="PANTHER" id="PTHR24221:SF654">
    <property type="entry name" value="ATP-BINDING CASSETTE SUB-FAMILY B MEMBER 6"/>
    <property type="match status" value="1"/>
</dbReference>
<dbReference type="EMBL" id="CP076130">
    <property type="protein sequence ID" value="QWG10596.1"/>
    <property type="molecule type" value="Genomic_DNA"/>
</dbReference>
<dbReference type="PANTHER" id="PTHR24221">
    <property type="entry name" value="ATP-BINDING CASSETTE SUB-FAMILY B"/>
    <property type="match status" value="1"/>
</dbReference>
<organism evidence="13 14">
    <name type="scientific">Flammeovirga kamogawensis</name>
    <dbReference type="NCBI Taxonomy" id="373891"/>
    <lineage>
        <taxon>Bacteria</taxon>
        <taxon>Pseudomonadati</taxon>
        <taxon>Bacteroidota</taxon>
        <taxon>Cytophagia</taxon>
        <taxon>Cytophagales</taxon>
        <taxon>Flammeovirgaceae</taxon>
        <taxon>Flammeovirga</taxon>
    </lineage>
</organism>
<evidence type="ECO:0000256" key="9">
    <source>
        <dbReference type="SAM" id="Phobius"/>
    </source>
</evidence>
<dbReference type="Gene3D" id="3.40.50.300">
    <property type="entry name" value="P-loop containing nucleotide triphosphate hydrolases"/>
    <property type="match status" value="1"/>
</dbReference>
<keyword evidence="7 9" id="KW-0472">Membrane</keyword>
<dbReference type="InterPro" id="IPR005074">
    <property type="entry name" value="Peptidase_C39"/>
</dbReference>
<protein>
    <submittedName>
        <fullName evidence="13">Peptidase domain-containing ABC transporter</fullName>
    </submittedName>
</protein>
<dbReference type="InterPro" id="IPR039421">
    <property type="entry name" value="Type_1_exporter"/>
</dbReference>